<organism evidence="3">
    <name type="scientific">Picea sitchensis</name>
    <name type="common">Sitka spruce</name>
    <name type="synonym">Pinus sitchensis</name>
    <dbReference type="NCBI Taxonomy" id="3332"/>
    <lineage>
        <taxon>Eukaryota</taxon>
        <taxon>Viridiplantae</taxon>
        <taxon>Streptophyta</taxon>
        <taxon>Embryophyta</taxon>
        <taxon>Tracheophyta</taxon>
        <taxon>Spermatophyta</taxon>
        <taxon>Pinopsida</taxon>
        <taxon>Pinidae</taxon>
        <taxon>Conifers I</taxon>
        <taxon>Pinales</taxon>
        <taxon>Pinaceae</taxon>
        <taxon>Picea</taxon>
    </lineage>
</organism>
<feature type="region of interest" description="Disordered" evidence="1">
    <location>
        <begin position="241"/>
        <end position="276"/>
    </location>
</feature>
<dbReference type="PANTHER" id="PTHR31066">
    <property type="entry name" value="OS05G0427100 PROTEIN-RELATED"/>
    <property type="match status" value="1"/>
</dbReference>
<dbReference type="FunFam" id="3.10.20.90:FF:000058">
    <property type="entry name" value="Octicosapeptide/phox/Bem1p domain kinase superfamily protein"/>
    <property type="match status" value="1"/>
</dbReference>
<dbReference type="PANTHER" id="PTHR31066:SF85">
    <property type="entry name" value="OS02G0809100 PROTEIN"/>
    <property type="match status" value="1"/>
</dbReference>
<evidence type="ECO:0000313" key="3">
    <source>
        <dbReference type="EMBL" id="ABR16614.1"/>
    </source>
</evidence>
<name>B8LLT4_PICSI</name>
<dbReference type="AlphaFoldDB" id="B8LLT4"/>
<dbReference type="Gene3D" id="3.10.20.90">
    <property type="entry name" value="Phosphatidylinositol 3-kinase Catalytic Subunit, Chain A, domain 1"/>
    <property type="match status" value="1"/>
</dbReference>
<dbReference type="InterPro" id="IPR000270">
    <property type="entry name" value="PB1_dom"/>
</dbReference>
<sequence length="664" mass="73138">MSSQTRGASEVMDLYSYPDSVSSSPRSVGRASRGTVDSEYSAPPHHNQRWDQHQESSRGSGGVRFMCSYGGRILPRPHDNELRYVGGDTRIVAVARNVSYWFLISRLSKLCGSTVTLKYQLPNEDLDALISVTTDEDLENMMEEYDRLQQSEAINNSKSLSSSSSSRLRLFLFPAKPESATSSLGPLLEGSKGEHWFVDALNGVPVLTRGGSEVSSVVSENLDYLFGFDGIEDSDRIANQNQLQSAGKSRLSLQHGEGLNPRSDEEVYSVPVSPLPDSSPHCSTYSALPCMEPHVAPIEPQQAGGIEMGKEGFDPLTSEGIADHETRKEGFDPLTSEGIADHETRAALASSALQTQDPSLVLDDHMTKIRPAEAFQQVEFSKQEQDASEGRSQIQLDFGGPMRREGSSSSLASMNGQGSVSNLPDDSRYPHDTTVVQLKQQNSKYPDETTSTMIQQQQQIPAEHYMEQSYPYTYPYPQPYWQVHDPHSDQAVPFYMLPTRSVPSAVCPTVQPPCMPLQQIGPIAPITAPAVYSAEMLTSRSAVPPLATIRTTQKAVTKQGPSYPAKSAASKVPLHRARSVVTDMRTMMRPSQPPFMHIPQDQYGYQRVVYETIPAPRVYHTQMGAVMMPQYQTMAPVTTDLQTSFQAVPNDPKLPKLARVGQSL</sequence>
<feature type="compositionally biased region" description="Low complexity" evidence="1">
    <location>
        <begin position="15"/>
        <end position="34"/>
    </location>
</feature>
<accession>B8LLT4</accession>
<feature type="compositionally biased region" description="Polar residues" evidence="1">
    <location>
        <begin position="407"/>
        <end position="424"/>
    </location>
</feature>
<feature type="region of interest" description="Disordered" evidence="1">
    <location>
        <begin position="378"/>
        <end position="430"/>
    </location>
</feature>
<proteinExistence type="evidence at transcript level"/>
<reference evidence="3" key="1">
    <citation type="submission" date="2007-06" db="EMBL/GenBank/DDBJ databases">
        <title>Full length cDNA sequences from Sitka Spruce (Picea sitchensis).</title>
        <authorList>
            <person name="Ralph S.G."/>
            <person name="Chun H.E."/>
            <person name="Liao N."/>
            <person name="Ali J."/>
            <person name="Reid K."/>
            <person name="Kolosova N."/>
            <person name="Cooper N."/>
            <person name="Cullis C."/>
            <person name="Jancsik S."/>
            <person name="Moore R."/>
            <person name="Mayo M."/>
            <person name="Wagner S."/>
            <person name="Holt R.A."/>
            <person name="Jones S.J.M."/>
            <person name="Marra M.A."/>
            <person name="Ritland C.E."/>
            <person name="Ritland K."/>
            <person name="Bohlmann J."/>
        </authorList>
    </citation>
    <scope>NUCLEOTIDE SEQUENCE</scope>
    <source>
        <tissue evidence="3">Green portion of the leader tissue</tissue>
    </source>
</reference>
<dbReference type="InterPro" id="IPR053198">
    <property type="entry name" value="Gynoecium_Dev_Regulator"/>
</dbReference>
<dbReference type="Pfam" id="PF00564">
    <property type="entry name" value="PB1"/>
    <property type="match status" value="1"/>
</dbReference>
<dbReference type="EMBL" id="EF676729">
    <property type="protein sequence ID" value="ABR16614.1"/>
    <property type="molecule type" value="mRNA"/>
</dbReference>
<protein>
    <recommendedName>
        <fullName evidence="2">PB1 domain-containing protein</fullName>
    </recommendedName>
</protein>
<evidence type="ECO:0000259" key="2">
    <source>
        <dbReference type="SMART" id="SM00666"/>
    </source>
</evidence>
<feature type="region of interest" description="Disordered" evidence="1">
    <location>
        <begin position="1"/>
        <end position="61"/>
    </location>
</feature>
<feature type="domain" description="PB1" evidence="2">
    <location>
        <begin position="77"/>
        <end position="175"/>
    </location>
</feature>
<evidence type="ECO:0000256" key="1">
    <source>
        <dbReference type="SAM" id="MobiDB-lite"/>
    </source>
</evidence>
<dbReference type="CDD" id="cd06410">
    <property type="entry name" value="PB1_UP2"/>
    <property type="match status" value="1"/>
</dbReference>
<dbReference type="SMART" id="SM00666">
    <property type="entry name" value="PB1"/>
    <property type="match status" value="1"/>
</dbReference>
<dbReference type="SUPFAM" id="SSF54277">
    <property type="entry name" value="CAD &amp; PB1 domains"/>
    <property type="match status" value="1"/>
</dbReference>